<dbReference type="PANTHER" id="PTHR43544">
    <property type="entry name" value="SHORT-CHAIN DEHYDROGENASE/REDUCTASE"/>
    <property type="match status" value="1"/>
</dbReference>
<dbReference type="InterPro" id="IPR020904">
    <property type="entry name" value="Sc_DH/Rdtase_CS"/>
</dbReference>
<dbReference type="InterPro" id="IPR002347">
    <property type="entry name" value="SDR_fam"/>
</dbReference>
<dbReference type="GO" id="GO:0005737">
    <property type="term" value="C:cytoplasm"/>
    <property type="evidence" value="ECO:0007669"/>
    <property type="project" value="TreeGrafter"/>
</dbReference>
<dbReference type="PANTHER" id="PTHR43544:SF7">
    <property type="entry name" value="NADB-LER2"/>
    <property type="match status" value="1"/>
</dbReference>
<name>A0AAJ0BPY9_9PEZI</name>
<dbReference type="Pfam" id="PF00106">
    <property type="entry name" value="adh_short"/>
    <property type="match status" value="1"/>
</dbReference>
<reference evidence="4" key="1">
    <citation type="submission" date="2023-06" db="EMBL/GenBank/DDBJ databases">
        <title>Genome-scale phylogeny and comparative genomics of the fungal order Sordariales.</title>
        <authorList>
            <consortium name="Lawrence Berkeley National Laboratory"/>
            <person name="Hensen N."/>
            <person name="Bonometti L."/>
            <person name="Westerberg I."/>
            <person name="Brannstrom I.O."/>
            <person name="Guillou S."/>
            <person name="Cros-Aarteil S."/>
            <person name="Calhoun S."/>
            <person name="Haridas S."/>
            <person name="Kuo A."/>
            <person name="Mondo S."/>
            <person name="Pangilinan J."/>
            <person name="Riley R."/>
            <person name="Labutti K."/>
            <person name="Andreopoulos B."/>
            <person name="Lipzen A."/>
            <person name="Chen C."/>
            <person name="Yanf M."/>
            <person name="Daum C."/>
            <person name="Ng V."/>
            <person name="Clum A."/>
            <person name="Steindorff A."/>
            <person name="Ohm R."/>
            <person name="Martin F."/>
            <person name="Silar P."/>
            <person name="Natvig D."/>
            <person name="Lalanne C."/>
            <person name="Gautier V."/>
            <person name="Ament-Velasquez S.L."/>
            <person name="Kruys A."/>
            <person name="Hutchinson M.I."/>
            <person name="Powell A.J."/>
            <person name="Barry K."/>
            <person name="Miller A.N."/>
            <person name="Grigoriev I.V."/>
            <person name="Debuchy R."/>
            <person name="Gladieux P."/>
            <person name="Thoren M.H."/>
            <person name="Johannesson H."/>
        </authorList>
    </citation>
    <scope>NUCLEOTIDE SEQUENCE</scope>
    <source>
        <strain evidence="4">8032-3</strain>
    </source>
</reference>
<comment type="caution">
    <text evidence="4">The sequence shown here is derived from an EMBL/GenBank/DDBJ whole genome shotgun (WGS) entry which is preliminary data.</text>
</comment>
<dbReference type="SUPFAM" id="SSF51735">
    <property type="entry name" value="NAD(P)-binding Rossmann-fold domains"/>
    <property type="match status" value="1"/>
</dbReference>
<dbReference type="PRINTS" id="PR00081">
    <property type="entry name" value="GDHRDH"/>
</dbReference>
<dbReference type="GeneID" id="85312474"/>
<dbReference type="PROSITE" id="PS00061">
    <property type="entry name" value="ADH_SHORT"/>
    <property type="match status" value="1"/>
</dbReference>
<gene>
    <name evidence="4" type="ORF">QBC33DRAFT_552252</name>
</gene>
<keyword evidence="5" id="KW-1185">Reference proteome</keyword>
<dbReference type="AlphaFoldDB" id="A0AAJ0BPY9"/>
<keyword evidence="3" id="KW-0560">Oxidoreductase</keyword>
<dbReference type="GO" id="GO:0016491">
    <property type="term" value="F:oxidoreductase activity"/>
    <property type="evidence" value="ECO:0007669"/>
    <property type="project" value="UniProtKB-KW"/>
</dbReference>
<dbReference type="Gene3D" id="3.40.50.720">
    <property type="entry name" value="NAD(P)-binding Rossmann-like Domain"/>
    <property type="match status" value="1"/>
</dbReference>
<keyword evidence="2" id="KW-0521">NADP</keyword>
<comment type="similarity">
    <text evidence="1">Belongs to the short-chain dehydrogenases/reductases (SDR) family.</text>
</comment>
<dbReference type="EMBL" id="MU839039">
    <property type="protein sequence ID" value="KAK1762305.1"/>
    <property type="molecule type" value="Genomic_DNA"/>
</dbReference>
<proteinExistence type="inferred from homology"/>
<dbReference type="InterPro" id="IPR051468">
    <property type="entry name" value="Fungal_SecMetab_SDRs"/>
</dbReference>
<dbReference type="RefSeq" id="XP_060278518.1">
    <property type="nucleotide sequence ID" value="XM_060429287.1"/>
</dbReference>
<evidence type="ECO:0000256" key="3">
    <source>
        <dbReference type="ARBA" id="ARBA00023002"/>
    </source>
</evidence>
<evidence type="ECO:0000256" key="2">
    <source>
        <dbReference type="ARBA" id="ARBA00022857"/>
    </source>
</evidence>
<dbReference type="Proteomes" id="UP001244011">
    <property type="component" value="Unassembled WGS sequence"/>
</dbReference>
<dbReference type="InterPro" id="IPR036291">
    <property type="entry name" value="NAD(P)-bd_dom_sf"/>
</dbReference>
<organism evidence="4 5">
    <name type="scientific">Phialemonium atrogriseum</name>
    <dbReference type="NCBI Taxonomy" id="1093897"/>
    <lineage>
        <taxon>Eukaryota</taxon>
        <taxon>Fungi</taxon>
        <taxon>Dikarya</taxon>
        <taxon>Ascomycota</taxon>
        <taxon>Pezizomycotina</taxon>
        <taxon>Sordariomycetes</taxon>
        <taxon>Sordariomycetidae</taxon>
        <taxon>Cephalothecales</taxon>
        <taxon>Cephalothecaceae</taxon>
        <taxon>Phialemonium</taxon>
    </lineage>
</organism>
<accession>A0AAJ0BPY9</accession>
<evidence type="ECO:0000256" key="1">
    <source>
        <dbReference type="ARBA" id="ARBA00006484"/>
    </source>
</evidence>
<dbReference type="CDD" id="cd05325">
    <property type="entry name" value="carb_red_sniffer_like_SDR_c"/>
    <property type="match status" value="1"/>
</dbReference>
<protein>
    <submittedName>
        <fullName evidence="4">Short-chain dehydrogenases/reductase</fullName>
    </submittedName>
</protein>
<evidence type="ECO:0000313" key="4">
    <source>
        <dbReference type="EMBL" id="KAK1762305.1"/>
    </source>
</evidence>
<sequence>MSSSCPFLEVSDNSSNNTAADHNFSFTARLETQNTLSITMPSFLITGSSRGLGLAFATELLKTPANKVIATARNTAGSAGLQALATKYTKNRLVLIDLDVTNPTSIKNAVVEAEKHLPDGLDNLISNAGIATDPLASFDNLDLDDLKKEVEFNTTTPINIIRGFLPLIRKGNAKKILVVTSQLGSIEIGFHMVNLSNAYSVAKAALNMLIRKWSPVLKSEGITAVLIHPGWVGDTDMGSSIADWVAQNAPDLRSVPEEESAEGCMKVLGKATLEDAGLFYNFDGTKIPW</sequence>
<evidence type="ECO:0000313" key="5">
    <source>
        <dbReference type="Proteomes" id="UP001244011"/>
    </source>
</evidence>